<dbReference type="Pfam" id="PF05730">
    <property type="entry name" value="CFEM"/>
    <property type="match status" value="1"/>
</dbReference>
<evidence type="ECO:0000256" key="13">
    <source>
        <dbReference type="ARBA" id="ARBA00038359"/>
    </source>
</evidence>
<dbReference type="InterPro" id="IPR052337">
    <property type="entry name" value="SAT4-like"/>
</dbReference>
<protein>
    <submittedName>
        <fullName evidence="18">FAD dependent oxidoreductase</fullName>
    </submittedName>
</protein>
<feature type="chain" id="PRO_5034533519" evidence="15">
    <location>
        <begin position="28"/>
        <end position="729"/>
    </location>
</feature>
<feature type="transmembrane region" description="Helical" evidence="14">
    <location>
        <begin position="231"/>
        <end position="257"/>
    </location>
</feature>
<dbReference type="InterPro" id="IPR049326">
    <property type="entry name" value="Rhodopsin_dom_fungi"/>
</dbReference>
<evidence type="ECO:0000256" key="2">
    <source>
        <dbReference type="ARBA" id="ARBA00004589"/>
    </source>
</evidence>
<dbReference type="GO" id="GO:0098552">
    <property type="term" value="C:side of membrane"/>
    <property type="evidence" value="ECO:0007669"/>
    <property type="project" value="UniProtKB-KW"/>
</dbReference>
<feature type="transmembrane region" description="Helical" evidence="14">
    <location>
        <begin position="316"/>
        <end position="337"/>
    </location>
</feature>
<dbReference type="SUPFAM" id="SSF51905">
    <property type="entry name" value="FAD/NAD(P)-binding domain"/>
    <property type="match status" value="1"/>
</dbReference>
<keyword evidence="8 15" id="KW-0732">Signal</keyword>
<dbReference type="InterPro" id="IPR008427">
    <property type="entry name" value="Extracellular_membr_CFEM_dom"/>
</dbReference>
<dbReference type="InterPro" id="IPR036188">
    <property type="entry name" value="FAD/NAD-bd_sf"/>
</dbReference>
<evidence type="ECO:0000256" key="11">
    <source>
        <dbReference type="ARBA" id="ARBA00023157"/>
    </source>
</evidence>
<accession>A0A8H3WF56</accession>
<evidence type="ECO:0000256" key="1">
    <source>
        <dbReference type="ARBA" id="ARBA00004141"/>
    </source>
</evidence>
<evidence type="ECO:0000256" key="9">
    <source>
        <dbReference type="ARBA" id="ARBA00022989"/>
    </source>
</evidence>
<keyword evidence="11" id="KW-1015">Disulfide bond</keyword>
<proteinExistence type="inferred from homology"/>
<evidence type="ECO:0000256" key="10">
    <source>
        <dbReference type="ARBA" id="ARBA00023136"/>
    </source>
</evidence>
<dbReference type="Pfam" id="PF20684">
    <property type="entry name" value="Fung_rhodopsin"/>
    <property type="match status" value="1"/>
</dbReference>
<evidence type="ECO:0000256" key="14">
    <source>
        <dbReference type="SAM" id="Phobius"/>
    </source>
</evidence>
<evidence type="ECO:0000256" key="7">
    <source>
        <dbReference type="ARBA" id="ARBA00022692"/>
    </source>
</evidence>
<evidence type="ECO:0000313" key="18">
    <source>
        <dbReference type="EMBL" id="KAF0325879.1"/>
    </source>
</evidence>
<feature type="transmembrane region" description="Helical" evidence="14">
    <location>
        <begin position="201"/>
        <end position="219"/>
    </location>
</feature>
<evidence type="ECO:0000259" key="17">
    <source>
        <dbReference type="Pfam" id="PF20684"/>
    </source>
</evidence>
<keyword evidence="5" id="KW-0964">Secreted</keyword>
<evidence type="ECO:0000256" key="15">
    <source>
        <dbReference type="SAM" id="SignalP"/>
    </source>
</evidence>
<reference evidence="18 19" key="1">
    <citation type="submission" date="2019-12" db="EMBL/GenBank/DDBJ databases">
        <title>A genome sequence resource for the geographically widespread anthracnose pathogen Colletotrichum asianum.</title>
        <authorList>
            <person name="Meng Y."/>
        </authorList>
    </citation>
    <scope>NUCLEOTIDE SEQUENCE [LARGE SCALE GENOMIC DNA]</scope>
    <source>
        <strain evidence="18 19">ICMP 18580</strain>
    </source>
</reference>
<sequence>MHFRLTLMMELRFQTLCIWFLCGVALAQNATEPPAPLPVNGSKPTNGSSTTNGTSPVFAPCALDCISREVVLSPCQTIDNTTCVCNDQGFYKQVEKCIMAGCTPREGIATQKAKAEYCHDPVRSQVKMLYGLRSLEIAAWFLVLFRFYARWATRLRYGWDDYVMMGIIYIPELVIMDDNAFGRDIWNLEWDKIMLGLKAKPLYLLQLGLTKISVLFLYLRIFPGRRFKRITYAFIIFVAGTTAALVGGSIVECWPIGYFWEAWNTEYLIHTTKCLNLTAAVFVAAGASIFQDIVMIILPIPPLLQTQLPRKDKIGVSIMFILGLLITGASCFRMQYINVAHSPNPFWDFEPALLWSLVELAMSFLVTSLPAIHSYHTQIVPDGSSCDISRVIRFDHADEDYLNVSYEAYLKWSKDPKFKDIFHPSSYILTGSMTGGDESWIDRTTRQLSNKGLAWTKLDDAAAAKRAFPILSGKLAEPGFKGYYNDAAGWADATKAIIQLRDECLELGISFISGPAGTVVIAYTPLSDTEVQRYEKLPIYANFNTGWFNFPPHADTKTLKMAVHGWGYTRTPSKGEALIEANISTPRVYPSRERPNFCPSEGEERLRNGLREILPELADRPLEKVTMCWYTDTPSGDFIMDYHPDYQNLFVGGAGSGHAFKFLPVLGEYMSLGLKRTLPANLSSKWRFRMEYKDRPDVFEGDGSRGGPARRELSLEERARLDSVVKSHL</sequence>
<feature type="domain" description="Rhodopsin" evidence="17">
    <location>
        <begin position="145"/>
        <end position="374"/>
    </location>
</feature>
<dbReference type="Proteomes" id="UP000434172">
    <property type="component" value="Unassembled WGS sequence"/>
</dbReference>
<dbReference type="PANTHER" id="PTHR33048:SF143">
    <property type="entry name" value="EXTRACELLULAR MEMBRANE PROTEIN CFEM DOMAIN-CONTAINING PROTEIN-RELATED"/>
    <property type="match status" value="1"/>
</dbReference>
<evidence type="ECO:0000313" key="19">
    <source>
        <dbReference type="Proteomes" id="UP000434172"/>
    </source>
</evidence>
<comment type="similarity">
    <text evidence="13">Belongs to the SAT4 family.</text>
</comment>
<keyword evidence="10 14" id="KW-0472">Membrane</keyword>
<feature type="signal peptide" evidence="15">
    <location>
        <begin position="1"/>
        <end position="27"/>
    </location>
</feature>
<gene>
    <name evidence="18" type="ORF">GQ607_007011</name>
</gene>
<keyword evidence="9 14" id="KW-1133">Transmembrane helix</keyword>
<dbReference type="GO" id="GO:0005576">
    <property type="term" value="C:extracellular region"/>
    <property type="evidence" value="ECO:0007669"/>
    <property type="project" value="UniProtKB-SubCell"/>
</dbReference>
<dbReference type="Gene3D" id="3.30.9.10">
    <property type="entry name" value="D-Amino Acid Oxidase, subunit A, domain 2"/>
    <property type="match status" value="2"/>
</dbReference>
<feature type="transmembrane region" description="Helical" evidence="14">
    <location>
        <begin position="277"/>
        <end position="304"/>
    </location>
</feature>
<keyword evidence="12" id="KW-0449">Lipoprotein</keyword>
<evidence type="ECO:0000256" key="8">
    <source>
        <dbReference type="ARBA" id="ARBA00022729"/>
    </source>
</evidence>
<dbReference type="SUPFAM" id="SSF54373">
    <property type="entry name" value="FAD-linked reductases, C-terminal domain"/>
    <property type="match status" value="1"/>
</dbReference>
<evidence type="ECO:0000256" key="12">
    <source>
        <dbReference type="ARBA" id="ARBA00023288"/>
    </source>
</evidence>
<comment type="caution">
    <text evidence="18">The sequence shown here is derived from an EMBL/GenBank/DDBJ whole genome shotgun (WGS) entry which is preliminary data.</text>
</comment>
<keyword evidence="7 14" id="KW-0812">Transmembrane</keyword>
<dbReference type="Gene3D" id="3.50.50.60">
    <property type="entry name" value="FAD/NAD(P)-binding domain"/>
    <property type="match status" value="1"/>
</dbReference>
<evidence type="ECO:0000259" key="16">
    <source>
        <dbReference type="Pfam" id="PF05730"/>
    </source>
</evidence>
<feature type="domain" description="CFEM" evidence="16">
    <location>
        <begin position="59"/>
        <end position="119"/>
    </location>
</feature>
<name>A0A8H3WF56_9PEZI</name>
<evidence type="ECO:0000256" key="3">
    <source>
        <dbReference type="ARBA" id="ARBA00004613"/>
    </source>
</evidence>
<dbReference type="AlphaFoldDB" id="A0A8H3WF56"/>
<dbReference type="EMBL" id="WOWK01000034">
    <property type="protein sequence ID" value="KAF0325879.1"/>
    <property type="molecule type" value="Genomic_DNA"/>
</dbReference>
<evidence type="ECO:0000256" key="5">
    <source>
        <dbReference type="ARBA" id="ARBA00022525"/>
    </source>
</evidence>
<evidence type="ECO:0000256" key="6">
    <source>
        <dbReference type="ARBA" id="ARBA00022622"/>
    </source>
</evidence>
<keyword evidence="6" id="KW-0336">GPI-anchor</keyword>
<dbReference type="PANTHER" id="PTHR33048">
    <property type="entry name" value="PTH11-LIKE INTEGRAL MEMBRANE PROTEIN (AFU_ORTHOLOGUE AFUA_5G11245)"/>
    <property type="match status" value="1"/>
</dbReference>
<organism evidence="18 19">
    <name type="scientific">Colletotrichum asianum</name>
    <dbReference type="NCBI Taxonomy" id="702518"/>
    <lineage>
        <taxon>Eukaryota</taxon>
        <taxon>Fungi</taxon>
        <taxon>Dikarya</taxon>
        <taxon>Ascomycota</taxon>
        <taxon>Pezizomycotina</taxon>
        <taxon>Sordariomycetes</taxon>
        <taxon>Hypocreomycetidae</taxon>
        <taxon>Glomerellales</taxon>
        <taxon>Glomerellaceae</taxon>
        <taxon>Colletotrichum</taxon>
        <taxon>Colletotrichum gloeosporioides species complex</taxon>
    </lineage>
</organism>
<evidence type="ECO:0000256" key="4">
    <source>
        <dbReference type="ARBA" id="ARBA00010031"/>
    </source>
</evidence>
<keyword evidence="6" id="KW-0325">Glycoprotein</keyword>
<keyword evidence="19" id="KW-1185">Reference proteome</keyword>
<comment type="similarity">
    <text evidence="4">Belongs to the RBT5 family.</text>
</comment>
<dbReference type="OrthoDB" id="4847603at2759"/>
<comment type="subcellular location">
    <subcellularLocation>
        <location evidence="2">Membrane</location>
        <topology evidence="2">Lipid-anchor</topology>
        <topology evidence="2">GPI-anchor</topology>
    </subcellularLocation>
    <subcellularLocation>
        <location evidence="1">Membrane</location>
        <topology evidence="1">Multi-pass membrane protein</topology>
    </subcellularLocation>
    <subcellularLocation>
        <location evidence="3">Secreted</location>
    </subcellularLocation>
</comment>